<dbReference type="InterPro" id="IPR036770">
    <property type="entry name" value="Ankyrin_rpt-contain_sf"/>
</dbReference>
<dbReference type="AlphaFoldDB" id="A0A8J4PPI6"/>
<keyword evidence="5" id="KW-1185">Reference proteome</keyword>
<comment type="caution">
    <text evidence="4">The sequence shown here is derived from an EMBL/GenBank/DDBJ whole genome shotgun (WGS) entry which is preliminary data.</text>
</comment>
<evidence type="ECO:0000256" key="2">
    <source>
        <dbReference type="ARBA" id="ARBA00023043"/>
    </source>
</evidence>
<keyword evidence="2 3" id="KW-0040">ANK repeat</keyword>
<protein>
    <recommendedName>
        <fullName evidence="6">Ankyrin repeat-containing protein</fullName>
    </recommendedName>
</protein>
<accession>A0A8J4PPI6</accession>
<proteinExistence type="predicted"/>
<evidence type="ECO:0000256" key="1">
    <source>
        <dbReference type="ARBA" id="ARBA00022737"/>
    </source>
</evidence>
<dbReference type="PROSITE" id="PS50088">
    <property type="entry name" value="ANK_REPEAT"/>
    <property type="match status" value="1"/>
</dbReference>
<dbReference type="PROSITE" id="PS50297">
    <property type="entry name" value="ANK_REP_REGION"/>
    <property type="match status" value="1"/>
</dbReference>
<dbReference type="PANTHER" id="PTHR24198:SF165">
    <property type="entry name" value="ANKYRIN REPEAT-CONTAINING PROTEIN-RELATED"/>
    <property type="match status" value="1"/>
</dbReference>
<evidence type="ECO:0000313" key="4">
    <source>
        <dbReference type="EMBL" id="KAF2071772.1"/>
    </source>
</evidence>
<organism evidence="4 5">
    <name type="scientific">Polysphondylium violaceum</name>
    <dbReference type="NCBI Taxonomy" id="133409"/>
    <lineage>
        <taxon>Eukaryota</taxon>
        <taxon>Amoebozoa</taxon>
        <taxon>Evosea</taxon>
        <taxon>Eumycetozoa</taxon>
        <taxon>Dictyostelia</taxon>
        <taxon>Dictyosteliales</taxon>
        <taxon>Dictyosteliaceae</taxon>
        <taxon>Polysphondylium</taxon>
    </lineage>
</organism>
<evidence type="ECO:0000313" key="5">
    <source>
        <dbReference type="Proteomes" id="UP000695562"/>
    </source>
</evidence>
<feature type="repeat" description="ANK" evidence="3">
    <location>
        <begin position="42"/>
        <end position="74"/>
    </location>
</feature>
<dbReference type="EMBL" id="AJWJ01000340">
    <property type="protein sequence ID" value="KAF2071772.1"/>
    <property type="molecule type" value="Genomic_DNA"/>
</dbReference>
<gene>
    <name evidence="4" type="ORF">CYY_006918</name>
</gene>
<dbReference type="Pfam" id="PF12796">
    <property type="entry name" value="Ank_2"/>
    <property type="match status" value="1"/>
</dbReference>
<dbReference type="Proteomes" id="UP000695562">
    <property type="component" value="Unassembled WGS sequence"/>
</dbReference>
<reference evidence="4" key="1">
    <citation type="submission" date="2020-01" db="EMBL/GenBank/DDBJ databases">
        <title>Development of genomics and gene disruption for Polysphondylium violaceum indicates a role for the polyketide synthase stlB in stalk morphogenesis.</title>
        <authorList>
            <person name="Narita B."/>
            <person name="Kawabe Y."/>
            <person name="Kin K."/>
            <person name="Saito T."/>
            <person name="Gibbs R."/>
            <person name="Kuspa A."/>
            <person name="Muzny D."/>
            <person name="Queller D."/>
            <person name="Richards S."/>
            <person name="Strassman J."/>
            <person name="Sucgang R."/>
            <person name="Worley K."/>
            <person name="Schaap P."/>
        </authorList>
    </citation>
    <scope>NUCLEOTIDE SEQUENCE</scope>
    <source>
        <strain evidence="4">QSvi11</strain>
    </source>
</reference>
<dbReference type="Gene3D" id="1.25.40.20">
    <property type="entry name" value="Ankyrin repeat-containing domain"/>
    <property type="match status" value="1"/>
</dbReference>
<evidence type="ECO:0008006" key="6">
    <source>
        <dbReference type="Google" id="ProtNLM"/>
    </source>
</evidence>
<dbReference type="SUPFAM" id="SSF48403">
    <property type="entry name" value="Ankyrin repeat"/>
    <property type="match status" value="1"/>
</dbReference>
<dbReference type="OrthoDB" id="15055at2759"/>
<keyword evidence="1" id="KW-0677">Repeat</keyword>
<dbReference type="SMART" id="SM00248">
    <property type="entry name" value="ANK"/>
    <property type="match status" value="2"/>
</dbReference>
<name>A0A8J4PPI6_9MYCE</name>
<dbReference type="PANTHER" id="PTHR24198">
    <property type="entry name" value="ANKYRIN REPEAT AND PROTEIN KINASE DOMAIN-CONTAINING PROTEIN"/>
    <property type="match status" value="1"/>
</dbReference>
<dbReference type="InterPro" id="IPR002110">
    <property type="entry name" value="Ankyrin_rpt"/>
</dbReference>
<evidence type="ECO:0000256" key="3">
    <source>
        <dbReference type="PROSITE-ProRule" id="PRU00023"/>
    </source>
</evidence>
<sequence length="204" mass="23274">MEEDYQEIIWNEYIKRISNGDYEGVRELMNQFAIDINTVDSKGRSLLHVAVSRNHIHIVRLLLENGIDTTLADVNKNTALHLATINGYSSIVSMILEYNSLTNVNVVIADKNNNSPFELAISRLKRSIESSKTNSISPSDRLNQISEMVYDLAQYIHQHLGPNHPYTIKIYSTIDRLKQLEQIKDTVDNKQVDEIQDLLSGLSF</sequence>